<feature type="compositionally biased region" description="Polar residues" evidence="1">
    <location>
        <begin position="115"/>
        <end position="125"/>
    </location>
</feature>
<feature type="domain" description="Ribosomal protein bL31m N-terminal" evidence="2">
    <location>
        <begin position="27"/>
        <end position="84"/>
    </location>
</feature>
<proteinExistence type="predicted"/>
<feature type="compositionally biased region" description="Basic and acidic residues" evidence="1">
    <location>
        <begin position="127"/>
        <end position="142"/>
    </location>
</feature>
<dbReference type="PANTHER" id="PTHR28174:SF1">
    <property type="entry name" value="LARGE RIBOSOMAL SUBUNIT PROTEIN BL31M"/>
    <property type="match status" value="1"/>
</dbReference>
<dbReference type="GO" id="GO:0005762">
    <property type="term" value="C:mitochondrial large ribosomal subunit"/>
    <property type="evidence" value="ECO:0007669"/>
    <property type="project" value="InterPro"/>
</dbReference>
<dbReference type="GO" id="GO:0003735">
    <property type="term" value="F:structural constituent of ribosome"/>
    <property type="evidence" value="ECO:0007669"/>
    <property type="project" value="InterPro"/>
</dbReference>
<sequence>MLNQWVPIRNFIRNKATIVGDEVRLSNRRVMKKIQMGKARPAIFYQFDQFIELSDGSVIKRKSQIPKDELRMINDQRNSIKWNPHRSDLDTSDLTAAGKIGKFKAKFAQFEGEQVANQKDSTPESQEALRSKEKERARQKDKELVEMMGEDAVEIVGGGNLYDKKAETKRRKGK</sequence>
<dbReference type="AlphaFoldDB" id="A0A9W4U0I8"/>
<evidence type="ECO:0000313" key="4">
    <source>
        <dbReference type="Proteomes" id="UP001152885"/>
    </source>
</evidence>
<dbReference type="PANTHER" id="PTHR28174">
    <property type="entry name" value="54S RIBOSOMAL PROTEIN L36, MITOCHONDRIAL"/>
    <property type="match status" value="1"/>
</dbReference>
<dbReference type="InterPro" id="IPR034600">
    <property type="entry name" value="Ribosomal_bL31m"/>
</dbReference>
<organism evidence="3 4">
    <name type="scientific">Candida verbasci</name>
    <dbReference type="NCBI Taxonomy" id="1227364"/>
    <lineage>
        <taxon>Eukaryota</taxon>
        <taxon>Fungi</taxon>
        <taxon>Dikarya</taxon>
        <taxon>Ascomycota</taxon>
        <taxon>Saccharomycotina</taxon>
        <taxon>Pichiomycetes</taxon>
        <taxon>Debaryomycetaceae</taxon>
        <taxon>Candida/Lodderomyces clade</taxon>
        <taxon>Candida</taxon>
    </lineage>
</organism>
<feature type="region of interest" description="Disordered" evidence="1">
    <location>
        <begin position="114"/>
        <end position="142"/>
    </location>
</feature>
<dbReference type="Proteomes" id="UP001152885">
    <property type="component" value="Unassembled WGS sequence"/>
</dbReference>
<dbReference type="Gene3D" id="6.20.130.10">
    <property type="match status" value="1"/>
</dbReference>
<gene>
    <name evidence="3" type="ORF">CANVERA_P4451</name>
</gene>
<accession>A0A9W4U0I8</accession>
<keyword evidence="4" id="KW-1185">Reference proteome</keyword>
<dbReference type="EMBL" id="CANTUO010000005">
    <property type="protein sequence ID" value="CAI5759939.1"/>
    <property type="molecule type" value="Genomic_DNA"/>
</dbReference>
<evidence type="ECO:0000313" key="3">
    <source>
        <dbReference type="EMBL" id="CAI5759939.1"/>
    </source>
</evidence>
<dbReference type="Pfam" id="PF21492">
    <property type="entry name" value="bL31_N"/>
    <property type="match status" value="1"/>
</dbReference>
<evidence type="ECO:0000256" key="1">
    <source>
        <dbReference type="SAM" id="MobiDB-lite"/>
    </source>
</evidence>
<comment type="caution">
    <text evidence="3">The sequence shown here is derived from an EMBL/GenBank/DDBJ whole genome shotgun (WGS) entry which is preliminary data.</text>
</comment>
<name>A0A9W4U0I8_9ASCO</name>
<protein>
    <recommendedName>
        <fullName evidence="2">Ribosomal protein bL31m N-terminal domain-containing protein</fullName>
    </recommendedName>
</protein>
<reference evidence="3" key="1">
    <citation type="submission" date="2022-12" db="EMBL/GenBank/DDBJ databases">
        <authorList>
            <person name="Brejova B."/>
        </authorList>
    </citation>
    <scope>NUCLEOTIDE SEQUENCE</scope>
</reference>
<evidence type="ECO:0000259" key="2">
    <source>
        <dbReference type="Pfam" id="PF21492"/>
    </source>
</evidence>
<dbReference type="OrthoDB" id="5587740at2759"/>
<dbReference type="GO" id="GO:0032543">
    <property type="term" value="P:mitochondrial translation"/>
    <property type="evidence" value="ECO:0007669"/>
    <property type="project" value="InterPro"/>
</dbReference>
<dbReference type="InterPro" id="IPR048874">
    <property type="entry name" value="Ribosomal_bL31m_N"/>
</dbReference>